<accession>A0ABR6YHX3</accession>
<sequence length="375" mass="40744">MKKFSTIAAFLAGGLPVMTSLALAAPGEATTAQAQAIARSSQCAFLPDAPDKHEVVSGDTLWGIAGQFIRNPWCWPQVWGMNREEIRNPHWIYPGQIIYFDRANQRLRLANATGSSGMEGGVPTVKLSPRSRVQGLGTNAIPSIPASAIEPFLSQPLIVEPSVLERTPRIVSASESRVNLGQGETAYVRGDLDGGTSFQVFRPGVPLKDPDNGSVIGYEAAFVGTVKLVREPDDTERSDVHTFSVVNTKEEMSIGDRLLPIPPTPILSYVPHPPADEVNARVVSVYGGVSVAGQNQIIAINRGREHGLDLGTVLSLERYGQVMNDRTDNNRKIKLPDVHYGNVFIFRVFDTISYGLVMQVTDFVKVGDVARSPQQ</sequence>
<evidence type="ECO:0000256" key="1">
    <source>
        <dbReference type="SAM" id="SignalP"/>
    </source>
</evidence>
<proteinExistence type="predicted"/>
<dbReference type="PANTHER" id="PTHR34700:SF4">
    <property type="entry name" value="PHAGE-LIKE ELEMENT PBSX PROTEIN XKDP"/>
    <property type="match status" value="1"/>
</dbReference>
<organism evidence="3 4">
    <name type="scientific">Undibacterium griseum</name>
    <dbReference type="NCBI Taxonomy" id="2762295"/>
    <lineage>
        <taxon>Bacteria</taxon>
        <taxon>Pseudomonadati</taxon>
        <taxon>Pseudomonadota</taxon>
        <taxon>Betaproteobacteria</taxon>
        <taxon>Burkholderiales</taxon>
        <taxon>Oxalobacteraceae</taxon>
        <taxon>Undibacterium</taxon>
    </lineage>
</organism>
<keyword evidence="4" id="KW-1185">Reference proteome</keyword>
<feature type="domain" description="LysM" evidence="2">
    <location>
        <begin position="51"/>
        <end position="100"/>
    </location>
</feature>
<gene>
    <name evidence="3" type="ORF">H8K27_00025</name>
</gene>
<keyword evidence="1" id="KW-0732">Signal</keyword>
<feature type="chain" id="PRO_5046225508" evidence="1">
    <location>
        <begin position="25"/>
        <end position="375"/>
    </location>
</feature>
<dbReference type="Gene3D" id="3.10.350.10">
    <property type="entry name" value="LysM domain"/>
    <property type="match status" value="1"/>
</dbReference>
<evidence type="ECO:0000259" key="2">
    <source>
        <dbReference type="PROSITE" id="PS51782"/>
    </source>
</evidence>
<reference evidence="3 4" key="1">
    <citation type="submission" date="2020-08" db="EMBL/GenBank/DDBJ databases">
        <title>Novel species isolated from subtropical streams in China.</title>
        <authorList>
            <person name="Lu H."/>
        </authorList>
    </citation>
    <scope>NUCLEOTIDE SEQUENCE [LARGE SCALE GENOMIC DNA]</scope>
    <source>
        <strain evidence="3 4">FT31W</strain>
    </source>
</reference>
<dbReference type="PANTHER" id="PTHR34700">
    <property type="entry name" value="POTASSIUM BINDING PROTEIN KBP"/>
    <property type="match status" value="1"/>
</dbReference>
<dbReference type="Proteomes" id="UP000613113">
    <property type="component" value="Unassembled WGS sequence"/>
</dbReference>
<dbReference type="InterPro" id="IPR018392">
    <property type="entry name" value="LysM"/>
</dbReference>
<dbReference type="InterPro" id="IPR036779">
    <property type="entry name" value="LysM_dom_sf"/>
</dbReference>
<dbReference type="PROSITE" id="PS51782">
    <property type="entry name" value="LYSM"/>
    <property type="match status" value="1"/>
</dbReference>
<protein>
    <submittedName>
        <fullName evidence="3">LysM peptidoglycan-binding domain-containing protein</fullName>
    </submittedName>
</protein>
<dbReference type="SUPFAM" id="SSF54106">
    <property type="entry name" value="LysM domain"/>
    <property type="match status" value="1"/>
</dbReference>
<dbReference type="InterPro" id="IPR052196">
    <property type="entry name" value="Bact_Kbp"/>
</dbReference>
<dbReference type="Pfam" id="PF01476">
    <property type="entry name" value="LysM"/>
    <property type="match status" value="1"/>
</dbReference>
<evidence type="ECO:0000313" key="3">
    <source>
        <dbReference type="EMBL" id="MBC3883507.1"/>
    </source>
</evidence>
<feature type="signal peptide" evidence="1">
    <location>
        <begin position="1"/>
        <end position="24"/>
    </location>
</feature>
<name>A0ABR6YHX3_9BURK</name>
<dbReference type="EMBL" id="JACOGC010000001">
    <property type="protein sequence ID" value="MBC3883507.1"/>
    <property type="molecule type" value="Genomic_DNA"/>
</dbReference>
<comment type="caution">
    <text evidence="3">The sequence shown here is derived from an EMBL/GenBank/DDBJ whole genome shotgun (WGS) entry which is preliminary data.</text>
</comment>
<dbReference type="RefSeq" id="WP_186861210.1">
    <property type="nucleotide sequence ID" value="NZ_JACOGC010000001.1"/>
</dbReference>
<evidence type="ECO:0000313" key="4">
    <source>
        <dbReference type="Proteomes" id="UP000613113"/>
    </source>
</evidence>
<dbReference type="CDD" id="cd00118">
    <property type="entry name" value="LysM"/>
    <property type="match status" value="1"/>
</dbReference>